<gene>
    <name evidence="1" type="ORF">SAMN05216498_2938</name>
</gene>
<keyword evidence="2" id="KW-1185">Reference proteome</keyword>
<proteinExistence type="predicted"/>
<evidence type="ECO:0000313" key="2">
    <source>
        <dbReference type="Proteomes" id="UP000199334"/>
    </source>
</evidence>
<protein>
    <submittedName>
        <fullName evidence="1">Uncharacterized protein</fullName>
    </submittedName>
</protein>
<dbReference type="STRING" id="237069.SAMN05216498_2938"/>
<evidence type="ECO:0000313" key="1">
    <source>
        <dbReference type="EMBL" id="SDN73457.1"/>
    </source>
</evidence>
<dbReference type="AlphaFoldDB" id="A0A1H0DT88"/>
<reference evidence="1 2" key="1">
    <citation type="submission" date="2016-10" db="EMBL/GenBank/DDBJ databases">
        <authorList>
            <person name="de Groot N.N."/>
        </authorList>
    </citation>
    <scope>NUCLEOTIDE SEQUENCE [LARGE SCALE GENOMIC DNA]</scope>
    <source>
        <strain evidence="1 2">CGMCC 1.3442</strain>
    </source>
</reference>
<organism evidence="1 2">
    <name type="scientific">Tenuibacillus multivorans</name>
    <dbReference type="NCBI Taxonomy" id="237069"/>
    <lineage>
        <taxon>Bacteria</taxon>
        <taxon>Bacillati</taxon>
        <taxon>Bacillota</taxon>
        <taxon>Bacilli</taxon>
        <taxon>Bacillales</taxon>
        <taxon>Bacillaceae</taxon>
        <taxon>Tenuibacillus</taxon>
    </lineage>
</organism>
<accession>A0A1H0DT88</accession>
<dbReference type="Proteomes" id="UP000199334">
    <property type="component" value="Unassembled WGS sequence"/>
</dbReference>
<sequence>MRASYLMWVAGFFKTLGNQTDCWVISYSHEALNTENRGVG</sequence>
<name>A0A1H0DT88_9BACI</name>
<dbReference type="EMBL" id="FNIG01000008">
    <property type="protein sequence ID" value="SDN73457.1"/>
    <property type="molecule type" value="Genomic_DNA"/>
</dbReference>